<evidence type="ECO:0008006" key="5">
    <source>
        <dbReference type="Google" id="ProtNLM"/>
    </source>
</evidence>
<dbReference type="HOGENOM" id="CLU_947171_0_0_1"/>
<proteinExistence type="predicted"/>
<dbReference type="OrthoDB" id="10457883at2759"/>
<feature type="compositionally biased region" description="Polar residues" evidence="1">
    <location>
        <begin position="163"/>
        <end position="174"/>
    </location>
</feature>
<sequence>MTSLSDPSSAVVSLSTGTTMQTITQTIQGYTESGVIVTHTHDTNTALSNGVIVSNFYKSWGPEDIVVAPTTQTITIPSLFTSQVSIPSSTSILLESTLSSLRVVEGNPSDFEPNTTPLYTSAASPTSWSSRIQSTLAAYASTVSTFSTASSIQIQSKLAISPPTSTSSQIQAPNTSTSSSSQQSSSLNSIHSGVILGGIIGGFAFICLFTTAFYLLRVRLQQQRHSTLSPSTDIDNESKFPEIDDEKNPIRELMGEGKISMRNDRHEVREDMLAELAAEKDEGGRGSCKLAELE</sequence>
<dbReference type="Proteomes" id="UP000019487">
    <property type="component" value="Unassembled WGS sequence"/>
</dbReference>
<organism evidence="3 4">
    <name type="scientific">Sclerotinia borealis (strain F-4128)</name>
    <dbReference type="NCBI Taxonomy" id="1432307"/>
    <lineage>
        <taxon>Eukaryota</taxon>
        <taxon>Fungi</taxon>
        <taxon>Dikarya</taxon>
        <taxon>Ascomycota</taxon>
        <taxon>Pezizomycotina</taxon>
        <taxon>Leotiomycetes</taxon>
        <taxon>Helotiales</taxon>
        <taxon>Sclerotiniaceae</taxon>
        <taxon>Sclerotinia</taxon>
    </lineage>
</organism>
<feature type="region of interest" description="Disordered" evidence="1">
    <location>
        <begin position="228"/>
        <end position="249"/>
    </location>
</feature>
<comment type="caution">
    <text evidence="3">The sequence shown here is derived from an EMBL/GenBank/DDBJ whole genome shotgun (WGS) entry which is preliminary data.</text>
</comment>
<keyword evidence="4" id="KW-1185">Reference proteome</keyword>
<feature type="transmembrane region" description="Helical" evidence="2">
    <location>
        <begin position="194"/>
        <end position="216"/>
    </location>
</feature>
<dbReference type="EMBL" id="AYSA01000353">
    <property type="protein sequence ID" value="ESZ92877.1"/>
    <property type="molecule type" value="Genomic_DNA"/>
</dbReference>
<dbReference type="AlphaFoldDB" id="W9C816"/>
<keyword evidence="2" id="KW-0472">Membrane</keyword>
<name>W9C816_SCLBF</name>
<evidence type="ECO:0000313" key="4">
    <source>
        <dbReference type="Proteomes" id="UP000019487"/>
    </source>
</evidence>
<protein>
    <recommendedName>
        <fullName evidence="5">Mid2 domain-containing protein</fullName>
    </recommendedName>
</protein>
<feature type="compositionally biased region" description="Low complexity" evidence="1">
    <location>
        <begin position="175"/>
        <end position="184"/>
    </location>
</feature>
<accession>W9C816</accession>
<feature type="compositionally biased region" description="Basic and acidic residues" evidence="1">
    <location>
        <begin position="236"/>
        <end position="249"/>
    </location>
</feature>
<keyword evidence="2" id="KW-0812">Transmembrane</keyword>
<gene>
    <name evidence="3" type="ORF">SBOR_6740</name>
</gene>
<evidence type="ECO:0000256" key="1">
    <source>
        <dbReference type="SAM" id="MobiDB-lite"/>
    </source>
</evidence>
<feature type="region of interest" description="Disordered" evidence="1">
    <location>
        <begin position="163"/>
        <end position="184"/>
    </location>
</feature>
<evidence type="ECO:0000256" key="2">
    <source>
        <dbReference type="SAM" id="Phobius"/>
    </source>
</evidence>
<keyword evidence="2" id="KW-1133">Transmembrane helix</keyword>
<reference evidence="3 4" key="1">
    <citation type="journal article" date="2014" name="Genome Announc.">
        <title>Draft genome sequence of Sclerotinia borealis, a psychrophilic plant pathogenic fungus.</title>
        <authorList>
            <person name="Mardanov A.V."/>
            <person name="Beletsky A.V."/>
            <person name="Kadnikov V.V."/>
            <person name="Ignatov A.N."/>
            <person name="Ravin N.V."/>
        </authorList>
    </citation>
    <scope>NUCLEOTIDE SEQUENCE [LARGE SCALE GENOMIC DNA]</scope>
    <source>
        <strain evidence="4">F-4157</strain>
    </source>
</reference>
<evidence type="ECO:0000313" key="3">
    <source>
        <dbReference type="EMBL" id="ESZ92877.1"/>
    </source>
</evidence>